<name>A0A1H6DKZ7_9ACTN</name>
<feature type="domain" description="Histidine kinase/HSP90-like ATPase" evidence="6">
    <location>
        <begin position="75"/>
        <end position="158"/>
    </location>
</feature>
<evidence type="ECO:0000313" key="7">
    <source>
        <dbReference type="EMBL" id="SEG85513.1"/>
    </source>
</evidence>
<evidence type="ECO:0000259" key="6">
    <source>
        <dbReference type="Pfam" id="PF02518"/>
    </source>
</evidence>
<dbReference type="InterPro" id="IPR003594">
    <property type="entry name" value="HATPase_dom"/>
</dbReference>
<dbReference type="CDD" id="cd16917">
    <property type="entry name" value="HATPase_UhpB-NarQ-NarX-like"/>
    <property type="match status" value="1"/>
</dbReference>
<proteinExistence type="predicted"/>
<dbReference type="GO" id="GO:0004673">
    <property type="term" value="F:protein histidine kinase activity"/>
    <property type="evidence" value="ECO:0007669"/>
    <property type="project" value="UniProtKB-EC"/>
</dbReference>
<evidence type="ECO:0000256" key="1">
    <source>
        <dbReference type="ARBA" id="ARBA00000085"/>
    </source>
</evidence>
<keyword evidence="3" id="KW-0808">Transferase</keyword>
<dbReference type="InterPro" id="IPR050482">
    <property type="entry name" value="Sensor_HK_TwoCompSys"/>
</dbReference>
<dbReference type="PANTHER" id="PTHR24421">
    <property type="entry name" value="NITRATE/NITRITE SENSOR PROTEIN NARX-RELATED"/>
    <property type="match status" value="1"/>
</dbReference>
<keyword evidence="8" id="KW-1185">Reference proteome</keyword>
<dbReference type="EC" id="2.7.13.3" evidence="2"/>
<evidence type="ECO:0000256" key="2">
    <source>
        <dbReference type="ARBA" id="ARBA00012438"/>
    </source>
</evidence>
<evidence type="ECO:0000313" key="8">
    <source>
        <dbReference type="Proteomes" id="UP000236732"/>
    </source>
</evidence>
<dbReference type="Proteomes" id="UP000236732">
    <property type="component" value="Unassembled WGS sequence"/>
</dbReference>
<keyword evidence="5" id="KW-0902">Two-component regulatory system</keyword>
<dbReference type="PRINTS" id="PR00344">
    <property type="entry name" value="BCTRLSENSOR"/>
</dbReference>
<keyword evidence="4 7" id="KW-0418">Kinase</keyword>
<sequence>MRIARLGAPEWGPVWARGAKEGVNQLSEETRMRGGQSLAEALENYLAEWSERTGIVVETWALPATDVPARVSSGVMVAMTEALSNVELHSRARVVSIAVTVGKSGLRLTVSDNGQGFPAAGAGRGIARMRAAFAEMGGSLSVNSVHGEGTTVSGMVPRQR</sequence>
<gene>
    <name evidence="7" type="ORF">SAMN05444920_105544</name>
</gene>
<reference evidence="7 8" key="1">
    <citation type="submission" date="2016-10" db="EMBL/GenBank/DDBJ databases">
        <authorList>
            <person name="de Groot N.N."/>
        </authorList>
    </citation>
    <scope>NUCLEOTIDE SEQUENCE [LARGE SCALE GENOMIC DNA]</scope>
    <source>
        <strain evidence="7 8">CGMCC 4.7037</strain>
    </source>
</reference>
<dbReference type="AlphaFoldDB" id="A0A1H6DKZ7"/>
<dbReference type="Gene3D" id="3.30.565.10">
    <property type="entry name" value="Histidine kinase-like ATPase, C-terminal domain"/>
    <property type="match status" value="1"/>
</dbReference>
<comment type="catalytic activity">
    <reaction evidence="1">
        <text>ATP + protein L-histidine = ADP + protein N-phospho-L-histidine.</text>
        <dbReference type="EC" id="2.7.13.3"/>
    </reaction>
</comment>
<dbReference type="InterPro" id="IPR004358">
    <property type="entry name" value="Sig_transdc_His_kin-like_C"/>
</dbReference>
<accession>A0A1H6DKZ7</accession>
<organism evidence="7 8">
    <name type="scientific">Nonomuraea solani</name>
    <dbReference type="NCBI Taxonomy" id="1144553"/>
    <lineage>
        <taxon>Bacteria</taxon>
        <taxon>Bacillati</taxon>
        <taxon>Actinomycetota</taxon>
        <taxon>Actinomycetes</taxon>
        <taxon>Streptosporangiales</taxon>
        <taxon>Streptosporangiaceae</taxon>
        <taxon>Nonomuraea</taxon>
    </lineage>
</organism>
<dbReference type="GO" id="GO:0000160">
    <property type="term" value="P:phosphorelay signal transduction system"/>
    <property type="evidence" value="ECO:0007669"/>
    <property type="project" value="UniProtKB-KW"/>
</dbReference>
<evidence type="ECO:0000256" key="3">
    <source>
        <dbReference type="ARBA" id="ARBA00022679"/>
    </source>
</evidence>
<dbReference type="EMBL" id="FNVT01000005">
    <property type="protein sequence ID" value="SEG85513.1"/>
    <property type="molecule type" value="Genomic_DNA"/>
</dbReference>
<dbReference type="SUPFAM" id="SSF55874">
    <property type="entry name" value="ATPase domain of HSP90 chaperone/DNA topoisomerase II/histidine kinase"/>
    <property type="match status" value="1"/>
</dbReference>
<evidence type="ECO:0000256" key="5">
    <source>
        <dbReference type="ARBA" id="ARBA00023012"/>
    </source>
</evidence>
<protein>
    <recommendedName>
        <fullName evidence="2">histidine kinase</fullName>
        <ecNumber evidence="2">2.7.13.3</ecNumber>
    </recommendedName>
</protein>
<dbReference type="InterPro" id="IPR036890">
    <property type="entry name" value="HATPase_C_sf"/>
</dbReference>
<dbReference type="Pfam" id="PF02518">
    <property type="entry name" value="HATPase_c"/>
    <property type="match status" value="1"/>
</dbReference>
<evidence type="ECO:0000256" key="4">
    <source>
        <dbReference type="ARBA" id="ARBA00022777"/>
    </source>
</evidence>